<sequence>MRLVQNARLLALILITGWTPFVQAKFHFRDCKAKILKIQNGTQPDIELLDALFVDRIKTNNPEWFYKDWPRGLIKSPDVQKPLMLTKAGCYDICGAVPEFNTADDAFQILTTWVLPMIALFSNLPFESLNKRKVRSTLEALVNWIGSPQSAFTTTMFNIFQIRNCQRSVQPGDMRQHYVDSFFILGCINQYYYARYRTRIPQGMDINMPAVLAPIEMSPTAAVGETVGSRADRLERTRNRALFYGLFRPLSVSGGGLISRAPEMPGDVLETRYLLKSLAFQLRMLRRRGVYPMMFSMFWFVIAFAIALVLSFGSLGDNTTAHSLALGLGLVWLPALVFMTIVDRNPVSPTRCRVLIERWLYNVNAIIEYESMTKGTDENATPQEICWWSPERDEKGNEITPIELEINEFVGQGRRMRHCGVANTVFEHLQRKGDKQWFYNDKLARYTDFATNFEDDIIKRPFSWWVCWACGGAFVSISIWMAMMVSFNTPTIGLGCRSLSWFMFWLLSSVSWVFQAWRQEPPKWMRRLSVAVNSLSFILLLSIMFLQTINGMDSCFCRSVTFGTKSYGGYMDFEEAAFYKRAYHVVTWWAVGAAIGPLGGILPILWTLRRWARSSELWKVEEDPVSRATPLARPEEGGARRWRDGTSPVDWLNS</sequence>
<feature type="transmembrane region" description="Helical" evidence="2">
    <location>
        <begin position="324"/>
        <end position="342"/>
    </location>
</feature>
<feature type="transmembrane region" description="Helical" evidence="2">
    <location>
        <begin position="499"/>
        <end position="517"/>
    </location>
</feature>
<gene>
    <name evidence="4" type="ORF">EG328_004492</name>
</gene>
<comment type="caution">
    <text evidence="4">The sequence shown here is derived from an EMBL/GenBank/DDBJ whole genome shotgun (WGS) entry which is preliminary data.</text>
</comment>
<feature type="transmembrane region" description="Helical" evidence="2">
    <location>
        <begin position="106"/>
        <end position="126"/>
    </location>
</feature>
<feature type="compositionally biased region" description="Basic and acidic residues" evidence="1">
    <location>
        <begin position="633"/>
        <end position="644"/>
    </location>
</feature>
<dbReference type="EMBL" id="WNWS01000247">
    <property type="protein sequence ID" value="KAE9973264.1"/>
    <property type="molecule type" value="Genomic_DNA"/>
</dbReference>
<organism evidence="4 5">
    <name type="scientific">Venturia inaequalis</name>
    <name type="common">Apple scab fungus</name>
    <dbReference type="NCBI Taxonomy" id="5025"/>
    <lineage>
        <taxon>Eukaryota</taxon>
        <taxon>Fungi</taxon>
        <taxon>Dikarya</taxon>
        <taxon>Ascomycota</taxon>
        <taxon>Pezizomycotina</taxon>
        <taxon>Dothideomycetes</taxon>
        <taxon>Pleosporomycetidae</taxon>
        <taxon>Venturiales</taxon>
        <taxon>Venturiaceae</taxon>
        <taxon>Venturia</taxon>
    </lineage>
</organism>
<proteinExistence type="predicted"/>
<evidence type="ECO:0000313" key="5">
    <source>
        <dbReference type="Proteomes" id="UP000447873"/>
    </source>
</evidence>
<name>A0A8H3UR57_VENIN</name>
<feature type="transmembrane region" description="Helical" evidence="2">
    <location>
        <begin position="462"/>
        <end position="487"/>
    </location>
</feature>
<feature type="transmembrane region" description="Helical" evidence="2">
    <location>
        <begin position="529"/>
        <end position="549"/>
    </location>
</feature>
<feature type="chain" id="PRO_5034836318" evidence="3">
    <location>
        <begin position="25"/>
        <end position="654"/>
    </location>
</feature>
<reference evidence="4 5" key="1">
    <citation type="submission" date="2018-12" db="EMBL/GenBank/DDBJ databases">
        <title>Venturia inaequalis Genome Resource.</title>
        <authorList>
            <person name="Lichtner F.J."/>
        </authorList>
    </citation>
    <scope>NUCLEOTIDE SEQUENCE [LARGE SCALE GENOMIC DNA]</scope>
    <source>
        <strain evidence="4 5">120213</strain>
    </source>
</reference>
<feature type="signal peptide" evidence="3">
    <location>
        <begin position="1"/>
        <end position="24"/>
    </location>
</feature>
<keyword evidence="3" id="KW-0732">Signal</keyword>
<dbReference type="AlphaFoldDB" id="A0A8H3UR57"/>
<keyword evidence="2" id="KW-0472">Membrane</keyword>
<evidence type="ECO:0000256" key="1">
    <source>
        <dbReference type="SAM" id="MobiDB-lite"/>
    </source>
</evidence>
<accession>A0A8H3UR57</accession>
<feature type="region of interest" description="Disordered" evidence="1">
    <location>
        <begin position="627"/>
        <end position="654"/>
    </location>
</feature>
<dbReference type="Proteomes" id="UP000447873">
    <property type="component" value="Unassembled WGS sequence"/>
</dbReference>
<feature type="transmembrane region" description="Helical" evidence="2">
    <location>
        <begin position="588"/>
        <end position="608"/>
    </location>
</feature>
<evidence type="ECO:0000256" key="2">
    <source>
        <dbReference type="SAM" id="Phobius"/>
    </source>
</evidence>
<evidence type="ECO:0000313" key="4">
    <source>
        <dbReference type="EMBL" id="KAE9973264.1"/>
    </source>
</evidence>
<keyword evidence="2" id="KW-1133">Transmembrane helix</keyword>
<protein>
    <submittedName>
        <fullName evidence="4">Uncharacterized protein</fullName>
    </submittedName>
</protein>
<feature type="transmembrane region" description="Helical" evidence="2">
    <location>
        <begin position="290"/>
        <end position="312"/>
    </location>
</feature>
<keyword evidence="2" id="KW-0812">Transmembrane</keyword>
<dbReference type="OrthoDB" id="5392263at2759"/>
<evidence type="ECO:0000256" key="3">
    <source>
        <dbReference type="SAM" id="SignalP"/>
    </source>
</evidence>